<evidence type="ECO:0000313" key="1">
    <source>
        <dbReference type="EMBL" id="KKN02058.1"/>
    </source>
</evidence>
<sequence length="218" mass="23614">MRNKEYIIVDVFSSGKYTGNQLAVVMAGDSLGSDEMQNIAREMNFSETAFITSIPGKSGDLPAMGYDVRIFTPMAEIPFAGHPVLGSAYVIATELEDGLAGEVSLNLAHAIINVTIEYKSEFPSLLTMRQSTPVFGRIFKKTELAGVLGLPESAIMAHLPVQEVSTGLPFIIVPIDSLEEIERISLDSGAYYALINDIRPKALLAFSLGALNPENHLH</sequence>
<dbReference type="Gene3D" id="3.10.310.10">
    <property type="entry name" value="Diaminopimelate Epimerase, Chain A, domain 1"/>
    <property type="match status" value="2"/>
</dbReference>
<dbReference type="GO" id="GO:0016853">
    <property type="term" value="F:isomerase activity"/>
    <property type="evidence" value="ECO:0007669"/>
    <property type="project" value="TreeGrafter"/>
</dbReference>
<dbReference type="NCBIfam" id="TIGR00654">
    <property type="entry name" value="PhzF_family"/>
    <property type="match status" value="1"/>
</dbReference>
<feature type="non-terminal residue" evidence="1">
    <location>
        <position position="218"/>
    </location>
</feature>
<organism evidence="1">
    <name type="scientific">marine sediment metagenome</name>
    <dbReference type="NCBI Taxonomy" id="412755"/>
    <lineage>
        <taxon>unclassified sequences</taxon>
        <taxon>metagenomes</taxon>
        <taxon>ecological metagenomes</taxon>
    </lineage>
</organism>
<dbReference type="InterPro" id="IPR003719">
    <property type="entry name" value="Phenazine_PhzF-like"/>
</dbReference>
<dbReference type="GO" id="GO:0005737">
    <property type="term" value="C:cytoplasm"/>
    <property type="evidence" value="ECO:0007669"/>
    <property type="project" value="TreeGrafter"/>
</dbReference>
<dbReference type="AlphaFoldDB" id="A0A0F9Q9K4"/>
<gene>
    <name evidence="1" type="ORF">LCGC14_1121600</name>
</gene>
<dbReference type="Pfam" id="PF02567">
    <property type="entry name" value="PhzC-PhzF"/>
    <property type="match status" value="1"/>
</dbReference>
<accession>A0A0F9Q9K4</accession>
<dbReference type="PANTHER" id="PTHR13774:SF32">
    <property type="entry name" value="ANTISENSE-ENHANCING SEQUENCE 1"/>
    <property type="match status" value="1"/>
</dbReference>
<evidence type="ECO:0008006" key="2">
    <source>
        <dbReference type="Google" id="ProtNLM"/>
    </source>
</evidence>
<dbReference type="PANTHER" id="PTHR13774">
    <property type="entry name" value="PHENAZINE BIOSYNTHESIS PROTEIN"/>
    <property type="match status" value="1"/>
</dbReference>
<proteinExistence type="predicted"/>
<dbReference type="EMBL" id="LAZR01005187">
    <property type="protein sequence ID" value="KKN02058.1"/>
    <property type="molecule type" value="Genomic_DNA"/>
</dbReference>
<protein>
    <recommendedName>
        <fullName evidence="2">PhzF family phenazine biosynthesis protein</fullName>
    </recommendedName>
</protein>
<comment type="caution">
    <text evidence="1">The sequence shown here is derived from an EMBL/GenBank/DDBJ whole genome shotgun (WGS) entry which is preliminary data.</text>
</comment>
<dbReference type="SUPFAM" id="SSF54506">
    <property type="entry name" value="Diaminopimelate epimerase-like"/>
    <property type="match status" value="1"/>
</dbReference>
<name>A0A0F9Q9K4_9ZZZZ</name>
<reference evidence="1" key="1">
    <citation type="journal article" date="2015" name="Nature">
        <title>Complex archaea that bridge the gap between prokaryotes and eukaryotes.</title>
        <authorList>
            <person name="Spang A."/>
            <person name="Saw J.H."/>
            <person name="Jorgensen S.L."/>
            <person name="Zaremba-Niedzwiedzka K."/>
            <person name="Martijn J."/>
            <person name="Lind A.E."/>
            <person name="van Eijk R."/>
            <person name="Schleper C."/>
            <person name="Guy L."/>
            <person name="Ettema T.J."/>
        </authorList>
    </citation>
    <scope>NUCLEOTIDE SEQUENCE</scope>
</reference>